<gene>
    <name evidence="2" type="ORF">SDC9_119166</name>
</gene>
<sequence length="115" mass="12921">MVCNALAEGVKRISRRACKGCSRMRRRRMPTRHRPTHVHTAGPARVGASYHRRDSDVVRVSIRAWPLPLPLLERVYDRSFASGDAPCASTRQRANAAAARLGCGDLRTRLTKSQW</sequence>
<reference evidence="2" key="1">
    <citation type="submission" date="2019-08" db="EMBL/GenBank/DDBJ databases">
        <authorList>
            <person name="Kucharzyk K."/>
            <person name="Murdoch R.W."/>
            <person name="Higgins S."/>
            <person name="Loffler F."/>
        </authorList>
    </citation>
    <scope>NUCLEOTIDE SEQUENCE</scope>
</reference>
<evidence type="ECO:0000313" key="2">
    <source>
        <dbReference type="EMBL" id="MPM72193.1"/>
    </source>
</evidence>
<accession>A0A645C8J5</accession>
<protein>
    <submittedName>
        <fullName evidence="2">Uncharacterized protein</fullName>
    </submittedName>
</protein>
<organism evidence="2">
    <name type="scientific">bioreactor metagenome</name>
    <dbReference type="NCBI Taxonomy" id="1076179"/>
    <lineage>
        <taxon>unclassified sequences</taxon>
        <taxon>metagenomes</taxon>
        <taxon>ecological metagenomes</taxon>
    </lineage>
</organism>
<evidence type="ECO:0000256" key="1">
    <source>
        <dbReference type="SAM" id="MobiDB-lite"/>
    </source>
</evidence>
<name>A0A645C8J5_9ZZZZ</name>
<dbReference type="AlphaFoldDB" id="A0A645C8J5"/>
<feature type="region of interest" description="Disordered" evidence="1">
    <location>
        <begin position="29"/>
        <end position="48"/>
    </location>
</feature>
<proteinExistence type="predicted"/>
<dbReference type="EMBL" id="VSSQ01024592">
    <property type="protein sequence ID" value="MPM72193.1"/>
    <property type="molecule type" value="Genomic_DNA"/>
</dbReference>
<comment type="caution">
    <text evidence="2">The sequence shown here is derived from an EMBL/GenBank/DDBJ whole genome shotgun (WGS) entry which is preliminary data.</text>
</comment>